<organism evidence="1 2">
    <name type="scientific">Vitis vinifera</name>
    <name type="common">Grape</name>
    <dbReference type="NCBI Taxonomy" id="29760"/>
    <lineage>
        <taxon>Eukaryota</taxon>
        <taxon>Viridiplantae</taxon>
        <taxon>Streptophyta</taxon>
        <taxon>Embryophyta</taxon>
        <taxon>Tracheophyta</taxon>
        <taxon>Spermatophyta</taxon>
        <taxon>Magnoliopsida</taxon>
        <taxon>eudicotyledons</taxon>
        <taxon>Gunneridae</taxon>
        <taxon>Pentapetalae</taxon>
        <taxon>rosids</taxon>
        <taxon>Vitales</taxon>
        <taxon>Vitaceae</taxon>
        <taxon>Viteae</taxon>
        <taxon>Vitis</taxon>
    </lineage>
</organism>
<evidence type="ECO:0000313" key="1">
    <source>
        <dbReference type="EMBL" id="CBI29834.3"/>
    </source>
</evidence>
<proteinExistence type="predicted"/>
<gene>
    <name evidence="1" type="ordered locus">VIT_08s0007g08600</name>
</gene>
<dbReference type="EMBL" id="FN595991">
    <property type="protein sequence ID" value="CBI29834.3"/>
    <property type="molecule type" value="Genomic_DNA"/>
</dbReference>
<accession>D7THV8</accession>
<evidence type="ECO:0000313" key="2">
    <source>
        <dbReference type="Proteomes" id="UP000009183"/>
    </source>
</evidence>
<sequence length="31" mass="3773">MIISKYLHVFPQLEEVEWLDDLNNILLMRIS</sequence>
<dbReference type="InParanoid" id="D7THV8"/>
<dbReference type="Proteomes" id="UP000009183">
    <property type="component" value="Chromosome 8"/>
</dbReference>
<keyword evidence="2" id="KW-1185">Reference proteome</keyword>
<reference evidence="2" key="1">
    <citation type="journal article" date="2007" name="Nature">
        <title>The grapevine genome sequence suggests ancestral hexaploidization in major angiosperm phyla.</title>
        <authorList>
            <consortium name="The French-Italian Public Consortium for Grapevine Genome Characterization."/>
            <person name="Jaillon O."/>
            <person name="Aury J.-M."/>
            <person name="Noel B."/>
            <person name="Policriti A."/>
            <person name="Clepet C."/>
            <person name="Casagrande A."/>
            <person name="Choisne N."/>
            <person name="Aubourg S."/>
            <person name="Vitulo N."/>
            <person name="Jubin C."/>
            <person name="Vezzi A."/>
            <person name="Legeai F."/>
            <person name="Hugueney P."/>
            <person name="Dasilva C."/>
            <person name="Horner D."/>
            <person name="Mica E."/>
            <person name="Jublot D."/>
            <person name="Poulain J."/>
            <person name="Bruyere C."/>
            <person name="Billault A."/>
            <person name="Segurens B."/>
            <person name="Gouyvenoux M."/>
            <person name="Ugarte E."/>
            <person name="Cattonaro F."/>
            <person name="Anthouard V."/>
            <person name="Vico V."/>
            <person name="Del Fabbro C."/>
            <person name="Alaux M."/>
            <person name="Di Gaspero G."/>
            <person name="Dumas V."/>
            <person name="Felice N."/>
            <person name="Paillard S."/>
            <person name="Juman I."/>
            <person name="Moroldo M."/>
            <person name="Scalabrin S."/>
            <person name="Canaguier A."/>
            <person name="Le Clainche I."/>
            <person name="Malacrida G."/>
            <person name="Durand E."/>
            <person name="Pesole G."/>
            <person name="Laucou V."/>
            <person name="Chatelet P."/>
            <person name="Merdinoglu D."/>
            <person name="Delledonne M."/>
            <person name="Pezzotti M."/>
            <person name="Lecharny A."/>
            <person name="Scarpelli C."/>
            <person name="Artiguenave F."/>
            <person name="Pe M.E."/>
            <person name="Valle G."/>
            <person name="Morgante M."/>
            <person name="Caboche M."/>
            <person name="Adam-Blondon A.-F."/>
            <person name="Weissenbach J."/>
            <person name="Quetier F."/>
            <person name="Wincker P."/>
        </authorList>
    </citation>
    <scope>NUCLEOTIDE SEQUENCE [LARGE SCALE GENOMIC DNA]</scope>
    <source>
        <strain evidence="2">cv. Pinot noir / PN40024</strain>
    </source>
</reference>
<protein>
    <submittedName>
        <fullName evidence="1">Uncharacterized protein</fullName>
    </submittedName>
</protein>
<dbReference type="PaxDb" id="29760-VIT_08s0007g08600.t01"/>
<dbReference type="HOGENOM" id="CLU_3400234_0_0_1"/>
<dbReference type="AlphaFoldDB" id="D7THV8"/>
<name>D7THV8_VITVI</name>